<sequence>MSGLKGEANTKGPIYTISSSSSICTKLDDIADVSQCNALPSGSNPSECNPLPGTVVIDMNLIESPETVLNCKINKSTKNHVKFNLEESYSEKVYSKEYCNYPEKIYYRENSCKENLKALCQTCSDFVKKAGKWCCLIFVILGLILFFCLRIDFHR</sequence>
<organism evidence="1 2">
    <name type="scientific">Panagrolaimus sp. PS1159</name>
    <dbReference type="NCBI Taxonomy" id="55785"/>
    <lineage>
        <taxon>Eukaryota</taxon>
        <taxon>Metazoa</taxon>
        <taxon>Ecdysozoa</taxon>
        <taxon>Nematoda</taxon>
        <taxon>Chromadorea</taxon>
        <taxon>Rhabditida</taxon>
        <taxon>Tylenchina</taxon>
        <taxon>Panagrolaimomorpha</taxon>
        <taxon>Panagrolaimoidea</taxon>
        <taxon>Panagrolaimidae</taxon>
        <taxon>Panagrolaimus</taxon>
    </lineage>
</organism>
<dbReference type="WBParaSite" id="PS1159_v2.g14245.t1">
    <property type="protein sequence ID" value="PS1159_v2.g14245.t1"/>
    <property type="gene ID" value="PS1159_v2.g14245"/>
</dbReference>
<proteinExistence type="predicted"/>
<name>A0AC35F6V3_9BILA</name>
<accession>A0AC35F6V3</accession>
<reference evidence="2" key="1">
    <citation type="submission" date="2022-11" db="UniProtKB">
        <authorList>
            <consortium name="WormBaseParasite"/>
        </authorList>
    </citation>
    <scope>IDENTIFICATION</scope>
</reference>
<evidence type="ECO:0000313" key="2">
    <source>
        <dbReference type="WBParaSite" id="PS1159_v2.g14245.t1"/>
    </source>
</evidence>
<protein>
    <submittedName>
        <fullName evidence="2">Uncharacterized protein</fullName>
    </submittedName>
</protein>
<dbReference type="Proteomes" id="UP000887580">
    <property type="component" value="Unplaced"/>
</dbReference>
<evidence type="ECO:0000313" key="1">
    <source>
        <dbReference type="Proteomes" id="UP000887580"/>
    </source>
</evidence>